<keyword evidence="1" id="KW-0547">Nucleotide-binding</keyword>
<dbReference type="InterPro" id="IPR027417">
    <property type="entry name" value="P-loop_NTPase"/>
</dbReference>
<organism evidence="3 4">
    <name type="scientific">Racocetra fulgida</name>
    <dbReference type="NCBI Taxonomy" id="60492"/>
    <lineage>
        <taxon>Eukaryota</taxon>
        <taxon>Fungi</taxon>
        <taxon>Fungi incertae sedis</taxon>
        <taxon>Mucoromycota</taxon>
        <taxon>Glomeromycotina</taxon>
        <taxon>Glomeromycetes</taxon>
        <taxon>Diversisporales</taxon>
        <taxon>Gigasporaceae</taxon>
        <taxon>Racocetra</taxon>
    </lineage>
</organism>
<gene>
    <name evidence="3" type="ORF">RFULGI_LOCUS13262</name>
</gene>
<sequence length="147" mass="17208">GVDGKRGVGKSCLIKKFADDDFENGKYKNTFHAYVTTTTKHIRLDDYDIKVEFLETNQMKSELLNPNWNLFFFQIMELYLSCKYYSYYSYIDGAILVYDISQYDGLKEIKELSCEYSKIPIMIIANNCDKNEDDLLKEVKNYFGNAT</sequence>
<protein>
    <submittedName>
        <fullName evidence="3">7547_t:CDS:1</fullName>
    </submittedName>
</protein>
<dbReference type="AlphaFoldDB" id="A0A9N9IQH0"/>
<accession>A0A9N9IQH0</accession>
<evidence type="ECO:0000256" key="1">
    <source>
        <dbReference type="ARBA" id="ARBA00022741"/>
    </source>
</evidence>
<feature type="non-terminal residue" evidence="3">
    <location>
        <position position="1"/>
    </location>
</feature>
<feature type="non-terminal residue" evidence="3">
    <location>
        <position position="147"/>
    </location>
</feature>
<dbReference type="SUPFAM" id="SSF52540">
    <property type="entry name" value="P-loop containing nucleoside triphosphate hydrolases"/>
    <property type="match status" value="1"/>
</dbReference>
<dbReference type="Pfam" id="PF08477">
    <property type="entry name" value="Roc"/>
    <property type="match status" value="1"/>
</dbReference>
<keyword evidence="2" id="KW-0342">GTP-binding</keyword>
<dbReference type="PROSITE" id="PS51419">
    <property type="entry name" value="RAB"/>
    <property type="match status" value="1"/>
</dbReference>
<dbReference type="PANTHER" id="PTHR24073">
    <property type="entry name" value="DRAB5-RELATED"/>
    <property type="match status" value="1"/>
</dbReference>
<dbReference type="Proteomes" id="UP000789396">
    <property type="component" value="Unassembled WGS sequence"/>
</dbReference>
<reference evidence="3" key="1">
    <citation type="submission" date="2021-06" db="EMBL/GenBank/DDBJ databases">
        <authorList>
            <person name="Kallberg Y."/>
            <person name="Tangrot J."/>
            <person name="Rosling A."/>
        </authorList>
    </citation>
    <scope>NUCLEOTIDE SEQUENCE</scope>
    <source>
        <strain evidence="3">IN212</strain>
    </source>
</reference>
<proteinExistence type="predicted"/>
<dbReference type="CDD" id="cd00882">
    <property type="entry name" value="Ras_like_GTPase"/>
    <property type="match status" value="1"/>
</dbReference>
<comment type="caution">
    <text evidence="3">The sequence shown here is derived from an EMBL/GenBank/DDBJ whole genome shotgun (WGS) entry which is preliminary data.</text>
</comment>
<dbReference type="OrthoDB" id="28357at2759"/>
<dbReference type="EMBL" id="CAJVPZ010034292">
    <property type="protein sequence ID" value="CAG8746376.1"/>
    <property type="molecule type" value="Genomic_DNA"/>
</dbReference>
<dbReference type="Gene3D" id="3.40.50.300">
    <property type="entry name" value="P-loop containing nucleotide triphosphate hydrolases"/>
    <property type="match status" value="1"/>
</dbReference>
<evidence type="ECO:0000256" key="2">
    <source>
        <dbReference type="ARBA" id="ARBA00023134"/>
    </source>
</evidence>
<evidence type="ECO:0000313" key="4">
    <source>
        <dbReference type="Proteomes" id="UP000789396"/>
    </source>
</evidence>
<name>A0A9N9IQH0_9GLOM</name>
<keyword evidence="4" id="KW-1185">Reference proteome</keyword>
<dbReference type="GO" id="GO:0005525">
    <property type="term" value="F:GTP binding"/>
    <property type="evidence" value="ECO:0007669"/>
    <property type="project" value="UniProtKB-KW"/>
</dbReference>
<evidence type="ECO:0000313" key="3">
    <source>
        <dbReference type="EMBL" id="CAG8746376.1"/>
    </source>
</evidence>